<protein>
    <submittedName>
        <fullName evidence="6">NTE family protein rssA</fullName>
    </submittedName>
</protein>
<dbReference type="Gene3D" id="3.40.1090.10">
    <property type="entry name" value="Cytosolic phospholipase A2 catalytic domain"/>
    <property type="match status" value="2"/>
</dbReference>
<evidence type="ECO:0000259" key="5">
    <source>
        <dbReference type="PROSITE" id="PS51635"/>
    </source>
</evidence>
<gene>
    <name evidence="6" type="primary">rssA_2</name>
    <name evidence="6" type="ORF">NCTC10526_02855</name>
</gene>
<dbReference type="InterPro" id="IPR016035">
    <property type="entry name" value="Acyl_Trfase/lysoPLipase"/>
</dbReference>
<keyword evidence="7" id="KW-1185">Reference proteome</keyword>
<reference evidence="6 7" key="1">
    <citation type="submission" date="2018-06" db="EMBL/GenBank/DDBJ databases">
        <authorList>
            <consortium name="Pathogen Informatics"/>
            <person name="Doyle S."/>
        </authorList>
    </citation>
    <scope>NUCLEOTIDE SEQUENCE [LARGE SCALE GENOMIC DNA]</scope>
    <source>
        <strain evidence="6 7">NCTC10526</strain>
    </source>
</reference>
<keyword evidence="2 4" id="KW-0442">Lipid degradation</keyword>
<dbReference type="SUPFAM" id="SSF52151">
    <property type="entry name" value="FabD/lysophospholipase-like"/>
    <property type="match status" value="1"/>
</dbReference>
<evidence type="ECO:0000313" key="7">
    <source>
        <dbReference type="Proteomes" id="UP000254123"/>
    </source>
</evidence>
<dbReference type="PROSITE" id="PS51635">
    <property type="entry name" value="PNPLA"/>
    <property type="match status" value="1"/>
</dbReference>
<accession>A0A379LPR3</accession>
<dbReference type="Pfam" id="PF01734">
    <property type="entry name" value="Patatin"/>
    <property type="match status" value="1"/>
</dbReference>
<dbReference type="PANTHER" id="PTHR14226:SF76">
    <property type="entry name" value="NTE FAMILY PROTEIN RSSA"/>
    <property type="match status" value="1"/>
</dbReference>
<proteinExistence type="predicted"/>
<evidence type="ECO:0000256" key="2">
    <source>
        <dbReference type="ARBA" id="ARBA00022963"/>
    </source>
</evidence>
<organism evidence="6 7">
    <name type="scientific">Psychrobacter phenylpyruvicus</name>
    <dbReference type="NCBI Taxonomy" id="29432"/>
    <lineage>
        <taxon>Bacteria</taxon>
        <taxon>Pseudomonadati</taxon>
        <taxon>Pseudomonadota</taxon>
        <taxon>Gammaproteobacteria</taxon>
        <taxon>Moraxellales</taxon>
        <taxon>Moraxellaceae</taxon>
        <taxon>Psychrobacter</taxon>
    </lineage>
</organism>
<dbReference type="EMBL" id="UGVC01000007">
    <property type="protein sequence ID" value="SUD98872.1"/>
    <property type="molecule type" value="Genomic_DNA"/>
</dbReference>
<dbReference type="GO" id="GO:0016042">
    <property type="term" value="P:lipid catabolic process"/>
    <property type="evidence" value="ECO:0007669"/>
    <property type="project" value="UniProtKB-UniRule"/>
</dbReference>
<evidence type="ECO:0000256" key="4">
    <source>
        <dbReference type="PROSITE-ProRule" id="PRU01161"/>
    </source>
</evidence>
<dbReference type="GO" id="GO:0016787">
    <property type="term" value="F:hydrolase activity"/>
    <property type="evidence" value="ECO:0007669"/>
    <property type="project" value="UniProtKB-UniRule"/>
</dbReference>
<keyword evidence="1 4" id="KW-0378">Hydrolase</keyword>
<feature type="short sequence motif" description="GXSXG" evidence="4">
    <location>
        <begin position="45"/>
        <end position="49"/>
    </location>
</feature>
<dbReference type="PANTHER" id="PTHR14226">
    <property type="entry name" value="NEUROPATHY TARGET ESTERASE/SWISS CHEESE D.MELANOGASTER"/>
    <property type="match status" value="1"/>
</dbReference>
<feature type="domain" description="PNPLA" evidence="5">
    <location>
        <begin position="14"/>
        <end position="180"/>
    </location>
</feature>
<feature type="short sequence motif" description="GXGXXG" evidence="4">
    <location>
        <begin position="18"/>
        <end position="23"/>
    </location>
</feature>
<dbReference type="Proteomes" id="UP000254123">
    <property type="component" value="Unassembled WGS sequence"/>
</dbReference>
<sequence>MVATSQPAGPVIALVLGGGGAKGYAHVGVIKALEANHITPNLVVGTSVGSFVGSIYASGKSAAELESIAVTTADSELTDFTVSYQGIIEGHKLRNFVNTQVNNKPIQAFPIRFAAVAAEKHSLKKAVFTEGEAGLVVQASSSVPNVFIAPRIPDPKTSGQIGKKYIDGGVVSMVPVDAAKALGADLVIAVDLQAGNTSQTEATANKSIWSLIEQGYSTYRNNSSATTNRSGPYTQNYEAINSAEISRADIVIRPDVSNISSISTLNREEAIAAGVKATEQKLPAIKAAIAKAEADYYRQ</sequence>
<feature type="active site" description="Nucleophile" evidence="4">
    <location>
        <position position="47"/>
    </location>
</feature>
<evidence type="ECO:0000256" key="1">
    <source>
        <dbReference type="ARBA" id="ARBA00022801"/>
    </source>
</evidence>
<feature type="short sequence motif" description="DGA/G" evidence="4">
    <location>
        <begin position="167"/>
        <end position="169"/>
    </location>
</feature>
<dbReference type="AlphaFoldDB" id="A0A379LPR3"/>
<evidence type="ECO:0000256" key="3">
    <source>
        <dbReference type="ARBA" id="ARBA00023098"/>
    </source>
</evidence>
<dbReference type="InterPro" id="IPR002641">
    <property type="entry name" value="PNPLA_dom"/>
</dbReference>
<feature type="active site" description="Proton acceptor" evidence="4">
    <location>
        <position position="167"/>
    </location>
</feature>
<evidence type="ECO:0000313" key="6">
    <source>
        <dbReference type="EMBL" id="SUD98872.1"/>
    </source>
</evidence>
<keyword evidence="3 4" id="KW-0443">Lipid metabolism</keyword>
<dbReference type="InterPro" id="IPR050301">
    <property type="entry name" value="NTE"/>
</dbReference>
<name>A0A379LPR3_9GAMM</name>